<keyword evidence="3" id="KW-1185">Reference proteome</keyword>
<name>A0AAV0KLR8_9ROSI</name>
<organism evidence="2 3">
    <name type="scientific">Linum tenue</name>
    <dbReference type="NCBI Taxonomy" id="586396"/>
    <lineage>
        <taxon>Eukaryota</taxon>
        <taxon>Viridiplantae</taxon>
        <taxon>Streptophyta</taxon>
        <taxon>Embryophyta</taxon>
        <taxon>Tracheophyta</taxon>
        <taxon>Spermatophyta</taxon>
        <taxon>Magnoliopsida</taxon>
        <taxon>eudicotyledons</taxon>
        <taxon>Gunneridae</taxon>
        <taxon>Pentapetalae</taxon>
        <taxon>rosids</taxon>
        <taxon>fabids</taxon>
        <taxon>Malpighiales</taxon>
        <taxon>Linaceae</taxon>
        <taxon>Linum</taxon>
    </lineage>
</organism>
<sequence length="107" mass="11477">MFANSIFASVFTDSHKIPLSSPRRSQQHKCPNASLPVSSPSLERRKEGASMRENGCGGGGVVVIVGTGMDSQDTSPSVLLFFDEQRFIYSAGEINIVYSPKVNLPGS</sequence>
<dbReference type="EMBL" id="CAMGYJ010000005">
    <property type="protein sequence ID" value="CAI0423267.1"/>
    <property type="molecule type" value="Genomic_DNA"/>
</dbReference>
<evidence type="ECO:0000256" key="1">
    <source>
        <dbReference type="SAM" id="MobiDB-lite"/>
    </source>
</evidence>
<evidence type="ECO:0000313" key="3">
    <source>
        <dbReference type="Proteomes" id="UP001154282"/>
    </source>
</evidence>
<accession>A0AAV0KLR8</accession>
<protein>
    <submittedName>
        <fullName evidence="2">Uncharacterized protein</fullName>
    </submittedName>
</protein>
<evidence type="ECO:0000313" key="2">
    <source>
        <dbReference type="EMBL" id="CAI0423267.1"/>
    </source>
</evidence>
<feature type="region of interest" description="Disordered" evidence="1">
    <location>
        <begin position="18"/>
        <end position="52"/>
    </location>
</feature>
<dbReference type="Proteomes" id="UP001154282">
    <property type="component" value="Unassembled WGS sequence"/>
</dbReference>
<gene>
    <name evidence="2" type="ORF">LITE_LOCUS19449</name>
</gene>
<comment type="caution">
    <text evidence="2">The sequence shown here is derived from an EMBL/GenBank/DDBJ whole genome shotgun (WGS) entry which is preliminary data.</text>
</comment>
<proteinExistence type="predicted"/>
<dbReference type="AlphaFoldDB" id="A0AAV0KLR8"/>
<reference evidence="2" key="1">
    <citation type="submission" date="2022-08" db="EMBL/GenBank/DDBJ databases">
        <authorList>
            <person name="Gutierrez-Valencia J."/>
        </authorList>
    </citation>
    <scope>NUCLEOTIDE SEQUENCE</scope>
</reference>